<dbReference type="AlphaFoldDB" id="A0A6N0NT15"/>
<dbReference type="RefSeq" id="WP_174630305.1">
    <property type="nucleotide sequence ID" value="NZ_CP049074.1"/>
</dbReference>
<feature type="region of interest" description="Disordered" evidence="6">
    <location>
        <begin position="1"/>
        <end position="22"/>
    </location>
</feature>
<dbReference type="EMBL" id="CP049074">
    <property type="protein sequence ID" value="QKQ99885.1"/>
    <property type="molecule type" value="Genomic_DNA"/>
</dbReference>
<gene>
    <name evidence="9" type="ORF">GWK48_05390</name>
</gene>
<feature type="domain" description="Probable transposase IS891/IS1136/IS1341" evidence="7">
    <location>
        <begin position="223"/>
        <end position="339"/>
    </location>
</feature>
<dbReference type="KEGG" id="mten:GWK48_05390"/>
<evidence type="ECO:0000256" key="6">
    <source>
        <dbReference type="SAM" id="MobiDB-lite"/>
    </source>
</evidence>
<keyword evidence="4" id="KW-0233">DNA recombination</keyword>
<keyword evidence="10" id="KW-1185">Reference proteome</keyword>
<dbReference type="GO" id="GO:0032196">
    <property type="term" value="P:transposition"/>
    <property type="evidence" value="ECO:0007669"/>
    <property type="project" value="UniProtKB-KW"/>
</dbReference>
<dbReference type="NCBIfam" id="NF040570">
    <property type="entry name" value="guided_TnpB"/>
    <property type="match status" value="1"/>
</dbReference>
<protein>
    <submittedName>
        <fullName evidence="9">Transposase</fullName>
    </submittedName>
</protein>
<dbReference type="Proteomes" id="UP000509301">
    <property type="component" value="Chromosome"/>
</dbReference>
<dbReference type="Pfam" id="PF01385">
    <property type="entry name" value="OrfB_IS605"/>
    <property type="match status" value="1"/>
</dbReference>
<evidence type="ECO:0000313" key="9">
    <source>
        <dbReference type="EMBL" id="QKQ99885.1"/>
    </source>
</evidence>
<evidence type="ECO:0000259" key="7">
    <source>
        <dbReference type="Pfam" id="PF01385"/>
    </source>
</evidence>
<evidence type="ECO:0000256" key="4">
    <source>
        <dbReference type="ARBA" id="ARBA00023172"/>
    </source>
</evidence>
<evidence type="ECO:0000313" key="10">
    <source>
        <dbReference type="Proteomes" id="UP000509301"/>
    </source>
</evidence>
<dbReference type="Pfam" id="PF07282">
    <property type="entry name" value="Cas12f1-like_TNB"/>
    <property type="match status" value="1"/>
</dbReference>
<dbReference type="GO" id="GO:0006310">
    <property type="term" value="P:DNA recombination"/>
    <property type="evidence" value="ECO:0007669"/>
    <property type="project" value="UniProtKB-KW"/>
</dbReference>
<keyword evidence="3" id="KW-0238">DNA-binding</keyword>
<feature type="coiled-coil region" evidence="5">
    <location>
        <begin position="267"/>
        <end position="297"/>
    </location>
</feature>
<comment type="similarity">
    <text evidence="1">In the C-terminal section; belongs to the transposase 35 family.</text>
</comment>
<evidence type="ECO:0000256" key="5">
    <source>
        <dbReference type="SAM" id="Coils"/>
    </source>
</evidence>
<dbReference type="GeneID" id="55641362"/>
<dbReference type="InterPro" id="IPR010095">
    <property type="entry name" value="Cas12f1-like_TNB"/>
</dbReference>
<dbReference type="OrthoDB" id="34687at2157"/>
<feature type="domain" description="Cas12f1-like TNB" evidence="8">
    <location>
        <begin position="354"/>
        <end position="417"/>
    </location>
</feature>
<keyword evidence="5" id="KW-0175">Coiled coil</keyword>
<dbReference type="InterPro" id="IPR001959">
    <property type="entry name" value="Transposase"/>
</dbReference>
<sequence>MTLPSGQLQYHEEREPISPAMPEGNVRTTVVRLFPSGAQQKKIRRLADASARLYNEVNYERRQQFFKDKRVDFKGTWDKYYEKYKRILGSANAQAVLQKDNEAWSSFFSLLKNKDSLPPFTKHVSPPGYWKENEKRKLILVVRQDRYEVDEERRVLILKDWKMEIPFAGRLRWFGTQGRLEVHIDGDKFYAHIPVDVGRVTTKKSKRPMKESLIVHGERDRVQVKTPKGEKVASIDLGINMLATVTVDDGTVLFYRGSTVKADYFYFQKKVAELDKLKAEAEKVQETEAREEVLSERERLFKRLYRRLLHHYRALSSHLSKTLWQLGVSTVYLGYPYSISQDKGNKFTSNIWSYRKLVEAITDKLHEYGIKAYLTVEYNTSRLCALHGVVVERKPRGVVSCPLGHRLHSDINGALNIMKLGIKRTVNVLKKPLSFLVSSNGVTPVKGSNTSDLGGTLAL</sequence>
<organism evidence="9 10">
    <name type="scientific">Metallosphaera tengchongensis</name>
    <dbReference type="NCBI Taxonomy" id="1532350"/>
    <lineage>
        <taxon>Archaea</taxon>
        <taxon>Thermoproteota</taxon>
        <taxon>Thermoprotei</taxon>
        <taxon>Sulfolobales</taxon>
        <taxon>Sulfolobaceae</taxon>
        <taxon>Metallosphaera</taxon>
    </lineage>
</organism>
<keyword evidence="2" id="KW-0815">Transposition</keyword>
<evidence type="ECO:0000256" key="1">
    <source>
        <dbReference type="ARBA" id="ARBA00008761"/>
    </source>
</evidence>
<name>A0A6N0NT15_9CREN</name>
<evidence type="ECO:0000259" key="8">
    <source>
        <dbReference type="Pfam" id="PF07282"/>
    </source>
</evidence>
<accession>A0A6N0NT15</accession>
<reference evidence="9 10" key="1">
    <citation type="submission" date="2020-02" db="EMBL/GenBank/DDBJ databases">
        <title>Comparative genome analysis reveals the metabolism and evolution of the thermophilic archaeal genus Metallosphaera.</title>
        <authorList>
            <person name="Jiang C."/>
        </authorList>
    </citation>
    <scope>NUCLEOTIDE SEQUENCE [LARGE SCALE GENOMIC DNA]</scope>
    <source>
        <strain evidence="9 10">Ric-A</strain>
    </source>
</reference>
<proteinExistence type="inferred from homology"/>
<evidence type="ECO:0000256" key="2">
    <source>
        <dbReference type="ARBA" id="ARBA00022578"/>
    </source>
</evidence>
<dbReference type="GO" id="GO:0003677">
    <property type="term" value="F:DNA binding"/>
    <property type="evidence" value="ECO:0007669"/>
    <property type="project" value="UniProtKB-KW"/>
</dbReference>
<evidence type="ECO:0000256" key="3">
    <source>
        <dbReference type="ARBA" id="ARBA00023125"/>
    </source>
</evidence>